<reference evidence="2" key="1">
    <citation type="submission" date="2017-06" db="EMBL/GenBank/DDBJ databases">
        <authorList>
            <person name="Varghese N."/>
            <person name="Submissions S."/>
        </authorList>
    </citation>
    <scope>NUCLEOTIDE SEQUENCE [LARGE SCALE GENOMIC DNA]</scope>
    <source>
        <strain evidence="2">DSM 45423</strain>
    </source>
</reference>
<keyword evidence="2" id="KW-1185">Reference proteome</keyword>
<evidence type="ECO:0000313" key="1">
    <source>
        <dbReference type="EMBL" id="SNS25024.1"/>
    </source>
</evidence>
<sequence>MTAPGPVAWSRGTWTTAPVAVAEEGPDLLVTAAEGSDAWRHTSYGFVHDDAHALLAPLGDPGAVEVAFDADFGARFDQAGLVLRADEQTWLKAGVEVSDGVLQVGAVVTLGRSDWSVAPVPGWAGRTVTVRASRAGDAVTVRARAGDEPFRLVRVAPFPAGVPAAAGPYCCAPTRAGLVVRFRRWATGPADAALH</sequence>
<dbReference type="SUPFAM" id="SSF49899">
    <property type="entry name" value="Concanavalin A-like lectins/glucanases"/>
    <property type="match status" value="1"/>
</dbReference>
<dbReference type="InterPro" id="IPR013320">
    <property type="entry name" value="ConA-like_dom_sf"/>
</dbReference>
<evidence type="ECO:0000313" key="2">
    <source>
        <dbReference type="Proteomes" id="UP000198386"/>
    </source>
</evidence>
<proteinExistence type="predicted"/>
<name>A0A239CZP8_9ACTN</name>
<dbReference type="InterPro" id="IPR009784">
    <property type="entry name" value="DUF1349"/>
</dbReference>
<dbReference type="Pfam" id="PF07081">
    <property type="entry name" value="DUF1349"/>
    <property type="match status" value="1"/>
</dbReference>
<dbReference type="Proteomes" id="UP000198386">
    <property type="component" value="Unassembled WGS sequence"/>
</dbReference>
<dbReference type="EMBL" id="FZOH01000003">
    <property type="protein sequence ID" value="SNS25024.1"/>
    <property type="molecule type" value="Genomic_DNA"/>
</dbReference>
<protein>
    <recommendedName>
        <fullName evidence="3">DUF1349 domain-containing protein</fullName>
    </recommendedName>
</protein>
<dbReference type="RefSeq" id="WP_089403630.1">
    <property type="nucleotide sequence ID" value="NZ_FZOH01000003.1"/>
</dbReference>
<organism evidence="1 2">
    <name type="scientific">Geodermatophilus saharensis</name>
    <dbReference type="NCBI Taxonomy" id="1137994"/>
    <lineage>
        <taxon>Bacteria</taxon>
        <taxon>Bacillati</taxon>
        <taxon>Actinomycetota</taxon>
        <taxon>Actinomycetes</taxon>
        <taxon>Geodermatophilales</taxon>
        <taxon>Geodermatophilaceae</taxon>
        <taxon>Geodermatophilus</taxon>
    </lineage>
</organism>
<dbReference type="PANTHER" id="PTHR35332">
    <property type="entry name" value="REGULATION OF ENOLASE PROTEIN 1"/>
    <property type="match status" value="1"/>
</dbReference>
<dbReference type="AlphaFoldDB" id="A0A239CZP8"/>
<evidence type="ECO:0008006" key="3">
    <source>
        <dbReference type="Google" id="ProtNLM"/>
    </source>
</evidence>
<accession>A0A239CZP8</accession>
<dbReference type="PANTHER" id="PTHR35332:SF2">
    <property type="entry name" value="REGULATION OF ENOLASE PROTEIN 1"/>
    <property type="match status" value="1"/>
</dbReference>
<dbReference type="Gene3D" id="2.60.120.200">
    <property type="match status" value="1"/>
</dbReference>
<gene>
    <name evidence="1" type="ORF">SAMN04488107_1890</name>
</gene>
<dbReference type="OrthoDB" id="9814707at2"/>